<evidence type="ECO:0000256" key="2">
    <source>
        <dbReference type="ARBA" id="ARBA00004442"/>
    </source>
</evidence>
<dbReference type="InterPro" id="IPR011050">
    <property type="entry name" value="Pectin_lyase_fold/virulence"/>
</dbReference>
<evidence type="ECO:0000256" key="8">
    <source>
        <dbReference type="SAM" id="SignalP"/>
    </source>
</evidence>
<dbReference type="PANTHER" id="PTHR11319:SF35">
    <property type="entry name" value="OUTER MEMBRANE PROTEIN PMPC-RELATED"/>
    <property type="match status" value="1"/>
</dbReference>
<dbReference type="RefSeq" id="WP_132577204.1">
    <property type="nucleotide sequence ID" value="NZ_JBHLWF010000013.1"/>
</dbReference>
<proteinExistence type="predicted"/>
<feature type="chain" id="PRO_5020254293" evidence="8">
    <location>
        <begin position="24"/>
        <end position="906"/>
    </location>
</feature>
<dbReference type="InterPro" id="IPR003368">
    <property type="entry name" value="POMP_repeat"/>
</dbReference>
<keyword evidence="4" id="KW-0964">Secreted</keyword>
<protein>
    <submittedName>
        <fullName evidence="9">Putative outer membrane repeat protein</fullName>
    </submittedName>
</protein>
<dbReference type="Pfam" id="PF02415">
    <property type="entry name" value="Chlam_PMP"/>
    <property type="match status" value="4"/>
</dbReference>
<evidence type="ECO:0000256" key="4">
    <source>
        <dbReference type="ARBA" id="ARBA00022525"/>
    </source>
</evidence>
<sequence>MRRTHLLSSVLILAFAGTAAVEAATCRVMPTGTGNGSSWSSPMALQAALAASNCGEIWIRAGLYKPVQPANPSNPTQAERRISFVIRPGLRVYGGFAGNETRRDQRDPAQHLSVLSGDIDNDDTTDANGIVTDPQGVRFSNSYHVLLMDGGTAAGPINRDTVLDGVVITAGRGNGSSSDRFNVGGGLFCRATNSGHRCSPTLRDIVFSGNVAGYGAALYNLGITGGVSQPLLHRVHFTANHATSYGGGMGNDGSNAGDASPVLRDVRFTGNRAGSYGGAIYSDASAGGKASALIDQVQFSGNNATYGGAIYNDSTGGGQARPVITNATFQGNTASNDGGAIYNHASSSGDGRATLRHVTFSGNTAARGGAIANIGGSNNPTGANPTLSNVILWGNQASQQGAEIHNQNAQPVLRHSIVAGGCPAGAQCIGVLAGNPLLGALADNGGWSWTMKPGNGSPAINAAADADCPVIDQRGVPRAQGLRCDIGAFEVEAAPCYVRANAGGSNNGSSWTNAYTSLQTALANSSCGEIRVARGVYTPTSGSDINISFNVRPGQRLYGGFAGNETTLQQRDPAANPTVLSGDIGGDDSTDAHGIVISTADIVGSNSHRVVLMDGSTGAGPILATTVLDGFAITAGRSFDFDGGGLYCRGSGAGNECSPTLTNLLFSANMGVQGGGIFNAGGNGGRANPTVSNTTFRNNVGIYGGGGMYNQGWQSGESSPLLSNVTFIGNTFNALVNDGGYGGVSSPWLNHVTFSDNSSRFGGSSVMNTSYNGTSEPVFSNVIAWGGFMTIPDEPECDMEICNLHNTLATFTASLIAGGCPTGGLCGPDVSGADPLLAPLSYSGGGAPTLVPQPPSPAIDAGDADTCAELDQRGVSRPQGGGCDIGAVEYQPGGEDRIFDNGFQMP</sequence>
<gene>
    <name evidence="9" type="ORF">EDC25_102184</name>
</gene>
<evidence type="ECO:0000313" key="9">
    <source>
        <dbReference type="EMBL" id="TCT00817.1"/>
    </source>
</evidence>
<dbReference type="AlphaFoldDB" id="A0A4R3LRN7"/>
<keyword evidence="7" id="KW-0998">Cell outer membrane</keyword>
<dbReference type="Proteomes" id="UP000294599">
    <property type="component" value="Unassembled WGS sequence"/>
</dbReference>
<evidence type="ECO:0000256" key="7">
    <source>
        <dbReference type="ARBA" id="ARBA00023237"/>
    </source>
</evidence>
<dbReference type="SUPFAM" id="SSF51126">
    <property type="entry name" value="Pectin lyase-like"/>
    <property type="match status" value="2"/>
</dbReference>
<keyword evidence="5 8" id="KW-0732">Signal</keyword>
<dbReference type="GO" id="GO:0005576">
    <property type="term" value="C:extracellular region"/>
    <property type="evidence" value="ECO:0007669"/>
    <property type="project" value="UniProtKB-SubCell"/>
</dbReference>
<dbReference type="OrthoDB" id="5959932at2"/>
<keyword evidence="10" id="KW-1185">Reference proteome</keyword>
<evidence type="ECO:0000256" key="5">
    <source>
        <dbReference type="ARBA" id="ARBA00022729"/>
    </source>
</evidence>
<comment type="subcellular location">
    <subcellularLocation>
        <location evidence="1">Cell envelope</location>
    </subcellularLocation>
    <subcellularLocation>
        <location evidence="2">Cell outer membrane</location>
    </subcellularLocation>
    <subcellularLocation>
        <location evidence="3">Secreted</location>
    </subcellularLocation>
</comment>
<dbReference type="NCBIfam" id="TIGR01376">
    <property type="entry name" value="POMP_repeat"/>
    <property type="match status" value="2"/>
</dbReference>
<keyword evidence="6" id="KW-0472">Membrane</keyword>
<evidence type="ECO:0000256" key="1">
    <source>
        <dbReference type="ARBA" id="ARBA00004196"/>
    </source>
</evidence>
<name>A0A4R3LRN7_9GAMM</name>
<evidence type="ECO:0000313" key="10">
    <source>
        <dbReference type="Proteomes" id="UP000294599"/>
    </source>
</evidence>
<dbReference type="PANTHER" id="PTHR11319">
    <property type="entry name" value="G PROTEIN-COUPLED RECEPTOR-RELATED"/>
    <property type="match status" value="1"/>
</dbReference>
<evidence type="ECO:0000256" key="6">
    <source>
        <dbReference type="ARBA" id="ARBA00023136"/>
    </source>
</evidence>
<dbReference type="EMBL" id="SMAF01000002">
    <property type="protein sequence ID" value="TCT00817.1"/>
    <property type="molecule type" value="Genomic_DNA"/>
</dbReference>
<organism evidence="9 10">
    <name type="scientific">Pseudofulvimonas gallinarii</name>
    <dbReference type="NCBI Taxonomy" id="634155"/>
    <lineage>
        <taxon>Bacteria</taxon>
        <taxon>Pseudomonadati</taxon>
        <taxon>Pseudomonadota</taxon>
        <taxon>Gammaproteobacteria</taxon>
        <taxon>Lysobacterales</taxon>
        <taxon>Rhodanobacteraceae</taxon>
        <taxon>Pseudofulvimonas</taxon>
    </lineage>
</organism>
<accession>A0A4R3LRN7</accession>
<dbReference type="GO" id="GO:0009279">
    <property type="term" value="C:cell outer membrane"/>
    <property type="evidence" value="ECO:0007669"/>
    <property type="project" value="UniProtKB-SubCell"/>
</dbReference>
<evidence type="ECO:0000256" key="3">
    <source>
        <dbReference type="ARBA" id="ARBA00004613"/>
    </source>
</evidence>
<dbReference type="NCBIfam" id="NF041518">
    <property type="entry name" value="choice_anch_Q"/>
    <property type="match status" value="2"/>
</dbReference>
<comment type="caution">
    <text evidence="9">The sequence shown here is derived from an EMBL/GenBank/DDBJ whole genome shotgun (WGS) entry which is preliminary data.</text>
</comment>
<feature type="signal peptide" evidence="8">
    <location>
        <begin position="1"/>
        <end position="23"/>
    </location>
</feature>
<dbReference type="InterPro" id="IPR059226">
    <property type="entry name" value="Choice_anch_Q_dom"/>
</dbReference>
<reference evidence="9 10" key="1">
    <citation type="submission" date="2019-03" db="EMBL/GenBank/DDBJ databases">
        <title>Genomic Encyclopedia of Type Strains, Phase IV (KMG-IV): sequencing the most valuable type-strain genomes for metagenomic binning, comparative biology and taxonomic classification.</title>
        <authorList>
            <person name="Goeker M."/>
        </authorList>
    </citation>
    <scope>NUCLEOTIDE SEQUENCE [LARGE SCALE GENOMIC DNA]</scope>
    <source>
        <strain evidence="9 10">DSM 21944</strain>
    </source>
</reference>